<feature type="transmembrane region" description="Helical" evidence="7">
    <location>
        <begin position="174"/>
        <end position="193"/>
    </location>
</feature>
<accession>A0A2X4U980</accession>
<evidence type="ECO:0000256" key="4">
    <source>
        <dbReference type="ARBA" id="ARBA00022840"/>
    </source>
</evidence>
<dbReference type="CDD" id="cd00267">
    <property type="entry name" value="ABC_ATPase"/>
    <property type="match status" value="1"/>
</dbReference>
<evidence type="ECO:0000256" key="3">
    <source>
        <dbReference type="ARBA" id="ARBA00022741"/>
    </source>
</evidence>
<dbReference type="InterPro" id="IPR003593">
    <property type="entry name" value="AAA+_ATPase"/>
</dbReference>
<evidence type="ECO:0000256" key="6">
    <source>
        <dbReference type="ARBA" id="ARBA00023136"/>
    </source>
</evidence>
<evidence type="ECO:0000313" key="11">
    <source>
        <dbReference type="EMBL" id="SQH99165.1"/>
    </source>
</evidence>
<keyword evidence="2 7" id="KW-0812">Transmembrane</keyword>
<protein>
    <submittedName>
        <fullName evidence="10">ATP-binding cassette domain-containing protein</fullName>
    </submittedName>
    <submittedName>
        <fullName evidence="11">ATP-binding/permease protein cydD</fullName>
    </submittedName>
</protein>
<dbReference type="GO" id="GO:0005886">
    <property type="term" value="C:plasma membrane"/>
    <property type="evidence" value="ECO:0007669"/>
    <property type="project" value="UniProtKB-SubCell"/>
</dbReference>
<evidence type="ECO:0000256" key="5">
    <source>
        <dbReference type="ARBA" id="ARBA00022989"/>
    </source>
</evidence>
<evidence type="ECO:0000256" key="1">
    <source>
        <dbReference type="ARBA" id="ARBA00004651"/>
    </source>
</evidence>
<dbReference type="InterPro" id="IPR011527">
    <property type="entry name" value="ABC1_TM_dom"/>
</dbReference>
<comment type="subcellular location">
    <subcellularLocation>
        <location evidence="1">Cell membrane</location>
        <topology evidence="1">Multi-pass membrane protein</topology>
    </subcellularLocation>
</comment>
<dbReference type="KEGG" id="cmin:NCTC10288_00674"/>
<dbReference type="PANTHER" id="PTHR24221:SF590">
    <property type="entry name" value="COMPONENT LINKED WITH THE ASSEMBLY OF CYTOCHROME' TRANSPORT TRANSMEMBRANE ATP-BINDING PROTEIN ABC TRANSPORTER CYDD-RELATED"/>
    <property type="match status" value="1"/>
</dbReference>
<dbReference type="GO" id="GO:0016887">
    <property type="term" value="F:ATP hydrolysis activity"/>
    <property type="evidence" value="ECO:0007669"/>
    <property type="project" value="InterPro"/>
</dbReference>
<dbReference type="GO" id="GO:0140359">
    <property type="term" value="F:ABC-type transporter activity"/>
    <property type="evidence" value="ECO:0007669"/>
    <property type="project" value="InterPro"/>
</dbReference>
<evidence type="ECO:0000313" key="12">
    <source>
        <dbReference type="Proteomes" id="UP000249264"/>
    </source>
</evidence>
<dbReference type="InterPro" id="IPR039421">
    <property type="entry name" value="Type_1_exporter"/>
</dbReference>
<reference evidence="10 13" key="2">
    <citation type="submission" date="2020-12" db="EMBL/GenBank/DDBJ databases">
        <title>FDA dAtabase for Regulatory Grade micrObial Sequences (FDA-ARGOS): Supporting development and validation of Infectious Disease Dx tests.</title>
        <authorList>
            <person name="Sproer C."/>
            <person name="Gronow S."/>
            <person name="Severitt S."/>
            <person name="Schroder I."/>
            <person name="Tallon L."/>
            <person name="Sadzewicz L."/>
            <person name="Zhao X."/>
            <person name="Boylan J."/>
            <person name="Ott S."/>
            <person name="Bowen H."/>
            <person name="Vavikolanu K."/>
            <person name="Mehta A."/>
            <person name="Aluvathingal J."/>
            <person name="Nadendla S."/>
            <person name="Lowell S."/>
            <person name="Myers T."/>
            <person name="Yan Y."/>
            <person name="Sichtig H."/>
        </authorList>
    </citation>
    <scope>NUCLEOTIDE SEQUENCE [LARGE SCALE GENOMIC DNA]</scope>
    <source>
        <strain evidence="10 13">FDAARGOS_894</strain>
    </source>
</reference>
<keyword evidence="5 7" id="KW-1133">Transmembrane helix</keyword>
<feature type="transmembrane region" description="Helical" evidence="7">
    <location>
        <begin position="69"/>
        <end position="91"/>
    </location>
</feature>
<reference evidence="11 12" key="1">
    <citation type="submission" date="2018-06" db="EMBL/GenBank/DDBJ databases">
        <authorList>
            <consortium name="Pathogen Informatics"/>
            <person name="Doyle S."/>
        </authorList>
    </citation>
    <scope>NUCLEOTIDE SEQUENCE [LARGE SCALE GENOMIC DNA]</scope>
    <source>
        <strain evidence="11 12">NCTC10288</strain>
    </source>
</reference>
<feature type="transmembrane region" description="Helical" evidence="7">
    <location>
        <begin position="25"/>
        <end position="49"/>
    </location>
</feature>
<dbReference type="InterPro" id="IPR003439">
    <property type="entry name" value="ABC_transporter-like_ATP-bd"/>
</dbReference>
<keyword evidence="13" id="KW-1185">Reference proteome</keyword>
<keyword evidence="3" id="KW-0547">Nucleotide-binding</keyword>
<dbReference type="Pfam" id="PF00664">
    <property type="entry name" value="ABC_membrane"/>
    <property type="match status" value="1"/>
</dbReference>
<dbReference type="InterPro" id="IPR036640">
    <property type="entry name" value="ABC1_TM_sf"/>
</dbReference>
<dbReference type="AlphaFoldDB" id="A0A2X4U980"/>
<dbReference type="RefSeq" id="WP_039676322.1">
    <property type="nucleotide sequence ID" value="NZ_CP065689.1"/>
</dbReference>
<gene>
    <name evidence="11" type="primary">cydD</name>
    <name evidence="10" type="ORF">I6G51_11040</name>
    <name evidence="11" type="ORF">NCTC10288_00674</name>
</gene>
<evidence type="ECO:0000259" key="9">
    <source>
        <dbReference type="PROSITE" id="PS50929"/>
    </source>
</evidence>
<dbReference type="CDD" id="cd18584">
    <property type="entry name" value="ABC_6TM_AarD_CydD"/>
    <property type="match status" value="1"/>
</dbReference>
<dbReference type="PROSITE" id="PS50929">
    <property type="entry name" value="ABC_TM1F"/>
    <property type="match status" value="1"/>
</dbReference>
<dbReference type="SMART" id="SM00382">
    <property type="entry name" value="AAA"/>
    <property type="match status" value="1"/>
</dbReference>
<dbReference type="Pfam" id="PF00005">
    <property type="entry name" value="ABC_tran"/>
    <property type="match status" value="1"/>
</dbReference>
<evidence type="ECO:0000256" key="7">
    <source>
        <dbReference type="SAM" id="Phobius"/>
    </source>
</evidence>
<keyword evidence="4 11" id="KW-0067">ATP-binding</keyword>
<feature type="domain" description="ABC transmembrane type-1" evidence="9">
    <location>
        <begin position="25"/>
        <end position="315"/>
    </location>
</feature>
<evidence type="ECO:0000313" key="13">
    <source>
        <dbReference type="Proteomes" id="UP000594905"/>
    </source>
</evidence>
<organism evidence="11 12">
    <name type="scientific">Corynebacterium minutissimum</name>
    <dbReference type="NCBI Taxonomy" id="38301"/>
    <lineage>
        <taxon>Bacteria</taxon>
        <taxon>Bacillati</taxon>
        <taxon>Actinomycetota</taxon>
        <taxon>Actinomycetes</taxon>
        <taxon>Mycobacteriales</taxon>
        <taxon>Corynebacteriaceae</taxon>
        <taxon>Corynebacterium</taxon>
    </lineage>
</organism>
<evidence type="ECO:0000259" key="8">
    <source>
        <dbReference type="PROSITE" id="PS50893"/>
    </source>
</evidence>
<feature type="transmembrane region" description="Helical" evidence="7">
    <location>
        <begin position="249"/>
        <end position="273"/>
    </location>
</feature>
<proteinExistence type="predicted"/>
<dbReference type="SUPFAM" id="SSF90123">
    <property type="entry name" value="ABC transporter transmembrane region"/>
    <property type="match status" value="1"/>
</dbReference>
<dbReference type="Gene3D" id="3.40.50.300">
    <property type="entry name" value="P-loop containing nucleotide triphosphate hydrolases"/>
    <property type="match status" value="1"/>
</dbReference>
<evidence type="ECO:0000256" key="2">
    <source>
        <dbReference type="ARBA" id="ARBA00022692"/>
    </source>
</evidence>
<dbReference type="PANTHER" id="PTHR24221">
    <property type="entry name" value="ATP-BINDING CASSETTE SUB-FAMILY B"/>
    <property type="match status" value="1"/>
</dbReference>
<dbReference type="SUPFAM" id="SSF52540">
    <property type="entry name" value="P-loop containing nucleoside triphosphate hydrolases"/>
    <property type="match status" value="1"/>
</dbReference>
<feature type="domain" description="ABC transporter" evidence="8">
    <location>
        <begin position="346"/>
        <end position="541"/>
    </location>
</feature>
<dbReference type="PROSITE" id="PS50893">
    <property type="entry name" value="ABC_TRANSPORTER_2"/>
    <property type="match status" value="1"/>
</dbReference>
<dbReference type="Gene3D" id="1.20.1560.10">
    <property type="entry name" value="ABC transporter type 1, transmembrane domain"/>
    <property type="match status" value="1"/>
</dbReference>
<keyword evidence="6 7" id="KW-0472">Membrane</keyword>
<dbReference type="InterPro" id="IPR027417">
    <property type="entry name" value="P-loop_NTPase"/>
</dbReference>
<dbReference type="GO" id="GO:0005524">
    <property type="term" value="F:ATP binding"/>
    <property type="evidence" value="ECO:0007669"/>
    <property type="project" value="UniProtKB-KW"/>
</dbReference>
<name>A0A2X4U980_9CORY</name>
<dbReference type="Proteomes" id="UP000249264">
    <property type="component" value="Chromosome 1"/>
</dbReference>
<dbReference type="STRING" id="38301.NX84_09990"/>
<feature type="transmembrane region" description="Helical" evidence="7">
    <location>
        <begin position="147"/>
        <end position="168"/>
    </location>
</feature>
<dbReference type="EMBL" id="LS483460">
    <property type="protein sequence ID" value="SQH99165.1"/>
    <property type="molecule type" value="Genomic_DNA"/>
</dbReference>
<dbReference type="EMBL" id="CP065689">
    <property type="protein sequence ID" value="QPS59403.1"/>
    <property type="molecule type" value="Genomic_DNA"/>
</dbReference>
<dbReference type="GeneID" id="70782601"/>
<sequence length="541" mass="56865">MAAPVDPALLRLVPPVRSLIVRTGIFQALSTVLVLARGILIGSVAATVITRTALEPGAWPAGTWLKEPSIWWMLIALFAVVVVHAAVAGLAQREQSRAVGASVDKLREATVTALSHRDPRVVEEESGRWRHILGRGMEDFRPYLSQFLPALIAACISTPAALATVAYFDWVSGIFALVTLPLIPAFMILIGTLTAQHTRRRLEVTAGLGQQLADLVGGAPTLRALRAAETPKQYVSLLGKRHTAATLGVLRLAFLSSFALEFIATLSVALVAVSIGLRLVAGDIELLPALVVLIIVPEVFNPVRTIGTSFHAAADGMESAKAALDLIAQPVQVAGSYRHLSKSGKVSVHNLSIDGREGTRPKDLSLQAEPGQVVVLAGPNGSGKSSVLLALLGQLPDSAVGGYVEIPDQVSYLPATPALITGTVENNLELWAAPAPQLAHASAEIPVGVPASRQISSSGSGLSAGQRERLGIVRALACPARCYLLDEPTAHLSPALVDGVLAALRSRADAGATVVLASHDPRVLEVADRVYRLEGAENEPK</sequence>
<dbReference type="OrthoDB" id="9806127at2"/>
<evidence type="ECO:0000313" key="10">
    <source>
        <dbReference type="EMBL" id="QPS59403.1"/>
    </source>
</evidence>
<dbReference type="Proteomes" id="UP000594905">
    <property type="component" value="Chromosome"/>
</dbReference>